<dbReference type="PANTHER" id="PTHR12858:SF2">
    <property type="entry name" value="RIBOSOME BIOGENESIS PROTEIN BMS1 HOMOLOG"/>
    <property type="match status" value="1"/>
</dbReference>
<dbReference type="GO" id="GO:0005654">
    <property type="term" value="C:nucleoplasm"/>
    <property type="evidence" value="ECO:0007669"/>
    <property type="project" value="UniProtKB-ARBA"/>
</dbReference>
<feature type="compositionally biased region" description="Basic and acidic residues" evidence="11">
    <location>
        <begin position="711"/>
        <end position="730"/>
    </location>
</feature>
<feature type="compositionally biased region" description="Acidic residues" evidence="11">
    <location>
        <begin position="662"/>
        <end position="674"/>
    </location>
</feature>
<feature type="compositionally biased region" description="Acidic residues" evidence="11">
    <location>
        <begin position="442"/>
        <end position="458"/>
    </location>
</feature>
<dbReference type="InterPro" id="IPR006073">
    <property type="entry name" value="GTP-bd"/>
</dbReference>
<evidence type="ECO:0000256" key="2">
    <source>
        <dbReference type="ARBA" id="ARBA00022517"/>
    </source>
</evidence>
<feature type="compositionally biased region" description="Acidic residues" evidence="11">
    <location>
        <begin position="381"/>
        <end position="398"/>
    </location>
</feature>
<comment type="similarity">
    <text evidence="10">Belongs to the TRAFAC class translation factor GTPase superfamily. Bms1-like GTPase family. BMS1 subfamily.</text>
</comment>
<dbReference type="InterPro" id="IPR012948">
    <property type="entry name" value="AARP2CN"/>
</dbReference>
<dbReference type="PROSITE" id="PS51714">
    <property type="entry name" value="G_BMS1"/>
    <property type="match status" value="1"/>
</dbReference>
<dbReference type="Pfam" id="PF08142">
    <property type="entry name" value="AARP2CN"/>
    <property type="match status" value="1"/>
</dbReference>
<dbReference type="InterPro" id="IPR037875">
    <property type="entry name" value="Bms1_N"/>
</dbReference>
<evidence type="ECO:0000256" key="9">
    <source>
        <dbReference type="ARBA" id="ARBA00049117"/>
    </source>
</evidence>
<keyword evidence="5" id="KW-0378">Hydrolase</keyword>
<feature type="region of interest" description="Disordered" evidence="11">
    <location>
        <begin position="711"/>
        <end position="735"/>
    </location>
</feature>
<dbReference type="AlphaFoldDB" id="A0A1Z5JKH1"/>
<feature type="region of interest" description="Disordered" evidence="11">
    <location>
        <begin position="433"/>
        <end position="542"/>
    </location>
</feature>
<dbReference type="InterPro" id="IPR027417">
    <property type="entry name" value="P-loop_NTPase"/>
</dbReference>
<dbReference type="GO" id="GO:0030686">
    <property type="term" value="C:90S preribosome"/>
    <property type="evidence" value="ECO:0007669"/>
    <property type="project" value="TreeGrafter"/>
</dbReference>
<dbReference type="OrthoDB" id="10260897at2759"/>
<evidence type="ECO:0000256" key="11">
    <source>
        <dbReference type="SAM" id="MobiDB-lite"/>
    </source>
</evidence>
<dbReference type="Proteomes" id="UP000198406">
    <property type="component" value="Unassembled WGS sequence"/>
</dbReference>
<dbReference type="SMART" id="SM01362">
    <property type="entry name" value="DUF663"/>
    <property type="match status" value="1"/>
</dbReference>
<comment type="catalytic activity">
    <reaction evidence="9">
        <text>GTP + H2O = GDP + phosphate + H(+)</text>
        <dbReference type="Rhea" id="RHEA:19669"/>
        <dbReference type="ChEBI" id="CHEBI:15377"/>
        <dbReference type="ChEBI" id="CHEBI:15378"/>
        <dbReference type="ChEBI" id="CHEBI:37565"/>
        <dbReference type="ChEBI" id="CHEBI:43474"/>
        <dbReference type="ChEBI" id="CHEBI:58189"/>
    </reaction>
    <physiologicalReaction direction="left-to-right" evidence="9">
        <dbReference type="Rhea" id="RHEA:19670"/>
    </physiologicalReaction>
</comment>
<evidence type="ECO:0000259" key="12">
    <source>
        <dbReference type="PROSITE" id="PS51714"/>
    </source>
</evidence>
<keyword evidence="3" id="KW-0597">Phosphoprotein</keyword>
<dbReference type="InterPro" id="IPR007034">
    <property type="entry name" value="BMS1_TSR1_C"/>
</dbReference>
<feature type="region of interest" description="Disordered" evidence="11">
    <location>
        <begin position="378"/>
        <end position="405"/>
    </location>
</feature>
<protein>
    <submittedName>
        <fullName evidence="13">Ribosome biogenesis protein BMS1</fullName>
    </submittedName>
</protein>
<sequence>MEKGDKIEHHSHKGRKAGVGAKEKKKDKKAKKDNTRVERHNHRAFSVANVVRTKRNIQRNLDRSQKKEYVPLHDRRATELHETPPTMVVVMGPPGVGKSTLIRSLVKMYTNHNLTTVTGPITVVTGKKKRITLLECPNDTAGMLDCAKIADLVLLCVDAKFGFEMETFEFLNILQTHGFPKVMGVFTHLDQFKTAKNLRKTKKLLKQRFWTEIYDGAKMLYFSGVINGKYLKHEVKQLTLFISRAKFRPLVWKNTHPYIVVDRHEDITNPNDVENDPECDRTMVFYGFVRGTHLNPKMKVHLIGVGDYDMADISVLPDPCPLPDKERDRTTLSKKDALLFAPLSDVGAVTFDKDAVYIDIRQANYTKKENLAIISRRKEDDGDADNDEEEEEEVEYDSDAPAGMLKNLQDVRTSVDEKMKKSSFRIFKGSKAIVAEESSSYSEEESEDDDDDSESEGSDTDRRRSSRRGDALGDLNEDMESESDDENESDSGDEKDDEEEDEESSDDEIDEESEEEGTESSDDENLSEDEIEGTSLGVNHWKSSIAERAKQSFLERESGMINLQELVYGQSQKSSMINEALEDEDESSSDDDDEFFKPKVTGSRANNSLSGSNHVEALVLDEEDSCRMVEAPLNVTPWLEDSDGCLVESIRNKFVTGNWGKEEEEEYGDFEDLESGEKFTSSGRDATGSIDDLPPEGLTDEELRDFYAKKKAEQKSKFDDDYDNEKKQDGGDMNDESAENEYIEALKREKEARLARNKEEFGIDGERSRLRHEGFRQGLYCRVKIEGIPSGFVTGFDPKMPLVLGGLTTQETSLSLTRCRFKKHRWHKKILRSNDPLVFSIGWRRFQSIPVL</sequence>
<gene>
    <name evidence="13" type="ORF">FisN_11Hh050</name>
</gene>
<feature type="compositionally biased region" description="Basic and acidic residues" evidence="11">
    <location>
        <begin position="459"/>
        <end position="471"/>
    </location>
</feature>
<keyword evidence="4" id="KW-0547">Nucleotide-binding</keyword>
<dbReference type="Pfam" id="PF01926">
    <property type="entry name" value="MMR_HSR1"/>
    <property type="match status" value="1"/>
</dbReference>
<name>A0A1Z5JKH1_FISSO</name>
<keyword evidence="7" id="KW-0342">GTP-binding</keyword>
<feature type="compositionally biased region" description="Acidic residues" evidence="11">
    <location>
        <begin position="580"/>
        <end position="594"/>
    </location>
</feature>
<dbReference type="GO" id="GO:0003924">
    <property type="term" value="F:GTPase activity"/>
    <property type="evidence" value="ECO:0007669"/>
    <property type="project" value="TreeGrafter"/>
</dbReference>
<evidence type="ECO:0000313" key="13">
    <source>
        <dbReference type="EMBL" id="GAX14489.1"/>
    </source>
</evidence>
<feature type="region of interest" description="Disordered" evidence="11">
    <location>
        <begin position="574"/>
        <end position="610"/>
    </location>
</feature>
<dbReference type="SMART" id="SM00785">
    <property type="entry name" value="AARP2CN"/>
    <property type="match status" value="1"/>
</dbReference>
<dbReference type="InterPro" id="IPR030387">
    <property type="entry name" value="G_Bms1/Tsr1_dom"/>
</dbReference>
<feature type="compositionally biased region" description="Acidic residues" evidence="11">
    <location>
        <begin position="475"/>
        <end position="532"/>
    </location>
</feature>
<dbReference type="EMBL" id="BDSP01000080">
    <property type="protein sequence ID" value="GAX14489.1"/>
    <property type="molecule type" value="Genomic_DNA"/>
</dbReference>
<evidence type="ECO:0000313" key="14">
    <source>
        <dbReference type="Proteomes" id="UP000198406"/>
    </source>
</evidence>
<dbReference type="GO" id="GO:0005524">
    <property type="term" value="F:ATP binding"/>
    <property type="evidence" value="ECO:0007669"/>
    <property type="project" value="UniProtKB-KW"/>
</dbReference>
<dbReference type="FunCoup" id="A0A1Z5JKH1">
    <property type="interactions" value="941"/>
</dbReference>
<keyword evidence="6" id="KW-0067">ATP-binding</keyword>
<dbReference type="CDD" id="cd01882">
    <property type="entry name" value="BMS1"/>
    <property type="match status" value="1"/>
</dbReference>
<evidence type="ECO:0000256" key="4">
    <source>
        <dbReference type="ARBA" id="ARBA00022741"/>
    </source>
</evidence>
<dbReference type="FunFam" id="3.40.50.300:FF:000105">
    <property type="entry name" value="BMS1 ribosome biogenesis factor"/>
    <property type="match status" value="1"/>
</dbReference>
<dbReference type="InParanoid" id="A0A1Z5JKH1"/>
<comment type="caution">
    <text evidence="13">The sequence shown here is derived from an EMBL/GenBank/DDBJ whole genome shotgun (WGS) entry which is preliminary data.</text>
</comment>
<organism evidence="13 14">
    <name type="scientific">Fistulifera solaris</name>
    <name type="common">Oleaginous diatom</name>
    <dbReference type="NCBI Taxonomy" id="1519565"/>
    <lineage>
        <taxon>Eukaryota</taxon>
        <taxon>Sar</taxon>
        <taxon>Stramenopiles</taxon>
        <taxon>Ochrophyta</taxon>
        <taxon>Bacillariophyta</taxon>
        <taxon>Bacillariophyceae</taxon>
        <taxon>Bacillariophycidae</taxon>
        <taxon>Naviculales</taxon>
        <taxon>Naviculaceae</taxon>
        <taxon>Fistulifera</taxon>
    </lineage>
</organism>
<evidence type="ECO:0000256" key="7">
    <source>
        <dbReference type="ARBA" id="ARBA00023134"/>
    </source>
</evidence>
<dbReference type="GO" id="GO:0032040">
    <property type="term" value="C:small-subunit processome"/>
    <property type="evidence" value="ECO:0007669"/>
    <property type="project" value="UniProtKB-ARBA"/>
</dbReference>
<reference evidence="13 14" key="1">
    <citation type="journal article" date="2015" name="Plant Cell">
        <title>Oil accumulation by the oleaginous diatom Fistulifera solaris as revealed by the genome and transcriptome.</title>
        <authorList>
            <person name="Tanaka T."/>
            <person name="Maeda Y."/>
            <person name="Veluchamy A."/>
            <person name="Tanaka M."/>
            <person name="Abida H."/>
            <person name="Marechal E."/>
            <person name="Bowler C."/>
            <person name="Muto M."/>
            <person name="Sunaga Y."/>
            <person name="Tanaka M."/>
            <person name="Yoshino T."/>
            <person name="Taniguchi T."/>
            <person name="Fukuda Y."/>
            <person name="Nemoto M."/>
            <person name="Matsumoto M."/>
            <person name="Wong P.S."/>
            <person name="Aburatani S."/>
            <person name="Fujibuchi W."/>
        </authorList>
    </citation>
    <scope>NUCLEOTIDE SEQUENCE [LARGE SCALE GENOMIC DNA]</scope>
    <source>
        <strain evidence="13 14">JPCC DA0580</strain>
    </source>
</reference>
<evidence type="ECO:0000256" key="6">
    <source>
        <dbReference type="ARBA" id="ARBA00022840"/>
    </source>
</evidence>
<evidence type="ECO:0000256" key="1">
    <source>
        <dbReference type="ARBA" id="ARBA00004604"/>
    </source>
</evidence>
<feature type="domain" description="Bms1-type G" evidence="12">
    <location>
        <begin position="83"/>
        <end position="248"/>
    </location>
</feature>
<keyword evidence="2" id="KW-0690">Ribosome biogenesis</keyword>
<evidence type="ECO:0000256" key="5">
    <source>
        <dbReference type="ARBA" id="ARBA00022801"/>
    </source>
</evidence>
<evidence type="ECO:0000256" key="3">
    <source>
        <dbReference type="ARBA" id="ARBA00022553"/>
    </source>
</evidence>
<comment type="subcellular location">
    <subcellularLocation>
        <location evidence="1">Nucleus</location>
        <location evidence="1">Nucleolus</location>
    </subcellularLocation>
</comment>
<dbReference type="PANTHER" id="PTHR12858">
    <property type="entry name" value="RIBOSOME BIOGENESIS PROTEIN"/>
    <property type="match status" value="1"/>
</dbReference>
<keyword evidence="14" id="KW-1185">Reference proteome</keyword>
<dbReference type="GO" id="GO:0000479">
    <property type="term" value="P:endonucleolytic cleavage of tricistronic rRNA transcript (SSU-rRNA, 5.8S rRNA, LSU-rRNA)"/>
    <property type="evidence" value="ECO:0007669"/>
    <property type="project" value="TreeGrafter"/>
</dbReference>
<evidence type="ECO:0000256" key="8">
    <source>
        <dbReference type="ARBA" id="ARBA00023242"/>
    </source>
</evidence>
<dbReference type="SUPFAM" id="SSF52540">
    <property type="entry name" value="P-loop containing nucleoside triphosphate hydrolases"/>
    <property type="match status" value="1"/>
</dbReference>
<dbReference type="Pfam" id="PF04950">
    <property type="entry name" value="RIBIOP_C"/>
    <property type="match status" value="1"/>
</dbReference>
<evidence type="ECO:0000256" key="10">
    <source>
        <dbReference type="ARBA" id="ARBA00061391"/>
    </source>
</evidence>
<dbReference type="GO" id="GO:0005525">
    <property type="term" value="F:GTP binding"/>
    <property type="evidence" value="ECO:0007669"/>
    <property type="project" value="UniProtKB-KW"/>
</dbReference>
<dbReference type="GO" id="GO:0000462">
    <property type="term" value="P:maturation of SSU-rRNA from tricistronic rRNA transcript (SSU-rRNA, 5.8S rRNA, LSU-rRNA)"/>
    <property type="evidence" value="ECO:0007669"/>
    <property type="project" value="TreeGrafter"/>
</dbReference>
<accession>A0A1Z5JKH1</accession>
<dbReference type="InterPro" id="IPR039761">
    <property type="entry name" value="Bms1/Tsr1"/>
</dbReference>
<dbReference type="Gene3D" id="3.40.50.300">
    <property type="entry name" value="P-loop containing nucleotide triphosphate hydrolases"/>
    <property type="match status" value="1"/>
</dbReference>
<feature type="region of interest" description="Disordered" evidence="11">
    <location>
        <begin position="1"/>
        <end position="38"/>
    </location>
</feature>
<dbReference type="GO" id="GO:0034511">
    <property type="term" value="F:U3 snoRNA binding"/>
    <property type="evidence" value="ECO:0007669"/>
    <property type="project" value="TreeGrafter"/>
</dbReference>
<proteinExistence type="inferred from homology"/>
<keyword evidence="8" id="KW-0539">Nucleus</keyword>
<feature type="region of interest" description="Disordered" evidence="11">
    <location>
        <begin position="657"/>
        <end position="699"/>
    </location>
</feature>